<evidence type="ECO:0000313" key="2">
    <source>
        <dbReference type="Proteomes" id="UP000784294"/>
    </source>
</evidence>
<proteinExistence type="predicted"/>
<dbReference type="EMBL" id="CAAALY010076939">
    <property type="protein sequence ID" value="VEL25911.1"/>
    <property type="molecule type" value="Genomic_DNA"/>
</dbReference>
<dbReference type="Proteomes" id="UP000784294">
    <property type="component" value="Unassembled WGS sequence"/>
</dbReference>
<sequence>MLCSNTRSRCKKLSSCLAFSSFFPPSSNLFLLIPEHHHLTHFVHLTGTLSQLYELSEEPKRKEFLDDLFTFMQKRVNWKTMSDRLDEAFGPCFEGNQPSPDQAPTIGGITNRLPNLAAFLPSTPRFYGSSYRPEVVSTGPFTFVDHSGKHHRSLVLLFLWLSGQSSTPLHTPPLAG</sequence>
<evidence type="ECO:0000313" key="1">
    <source>
        <dbReference type="EMBL" id="VEL25911.1"/>
    </source>
</evidence>
<comment type="caution">
    <text evidence="1">The sequence shown here is derived from an EMBL/GenBank/DDBJ whole genome shotgun (WGS) entry which is preliminary data.</text>
</comment>
<reference evidence="1" key="1">
    <citation type="submission" date="2018-11" db="EMBL/GenBank/DDBJ databases">
        <authorList>
            <consortium name="Pathogen Informatics"/>
        </authorList>
    </citation>
    <scope>NUCLEOTIDE SEQUENCE</scope>
</reference>
<protein>
    <submittedName>
        <fullName evidence="1">Uncharacterized protein</fullName>
    </submittedName>
</protein>
<gene>
    <name evidence="1" type="ORF">PXEA_LOCUS19351</name>
</gene>
<dbReference type="OrthoDB" id="10044343at2759"/>
<keyword evidence="2" id="KW-1185">Reference proteome</keyword>
<dbReference type="AlphaFoldDB" id="A0A3S5CPJ2"/>
<organism evidence="1 2">
    <name type="scientific">Protopolystoma xenopodis</name>
    <dbReference type="NCBI Taxonomy" id="117903"/>
    <lineage>
        <taxon>Eukaryota</taxon>
        <taxon>Metazoa</taxon>
        <taxon>Spiralia</taxon>
        <taxon>Lophotrochozoa</taxon>
        <taxon>Platyhelminthes</taxon>
        <taxon>Monogenea</taxon>
        <taxon>Polyopisthocotylea</taxon>
        <taxon>Polystomatidea</taxon>
        <taxon>Polystomatidae</taxon>
        <taxon>Protopolystoma</taxon>
    </lineage>
</organism>
<name>A0A3S5CPJ2_9PLAT</name>
<accession>A0A3S5CPJ2</accession>